<feature type="compositionally biased region" description="Basic and acidic residues" evidence="1">
    <location>
        <begin position="8"/>
        <end position="24"/>
    </location>
</feature>
<protein>
    <submittedName>
        <fullName evidence="2">Uncharacterized protein</fullName>
    </submittedName>
</protein>
<keyword evidence="3" id="KW-1185">Reference proteome</keyword>
<reference evidence="2 3" key="1">
    <citation type="submission" date="2023-05" db="EMBL/GenBank/DDBJ databases">
        <title>Actinoplanes sp. NEAU-A12 genome sequencing.</title>
        <authorList>
            <person name="Wang Z.-S."/>
        </authorList>
    </citation>
    <scope>NUCLEOTIDE SEQUENCE [LARGE SCALE GENOMIC DNA]</scope>
    <source>
        <strain evidence="2 3">NEAU-A12</strain>
    </source>
</reference>
<feature type="region of interest" description="Disordered" evidence="1">
    <location>
        <begin position="63"/>
        <end position="84"/>
    </location>
</feature>
<dbReference type="EMBL" id="JASCTH010000045">
    <property type="protein sequence ID" value="MDI6105412.1"/>
    <property type="molecule type" value="Genomic_DNA"/>
</dbReference>
<evidence type="ECO:0000313" key="3">
    <source>
        <dbReference type="Proteomes" id="UP001241758"/>
    </source>
</evidence>
<sequence length="84" mass="9284">MSTSAHHGRTDNGDRERNGPDEYRASSISALTLWRTRRPLRLDGITAEALGVSEAAASFRNFEQNKKSNQGHGEKIESMPLSTI</sequence>
<evidence type="ECO:0000256" key="1">
    <source>
        <dbReference type="SAM" id="MobiDB-lite"/>
    </source>
</evidence>
<gene>
    <name evidence="2" type="ORF">QLQ12_43205</name>
</gene>
<dbReference type="RefSeq" id="WP_282766879.1">
    <property type="nucleotide sequence ID" value="NZ_JASCTH010000045.1"/>
</dbReference>
<feature type="region of interest" description="Disordered" evidence="1">
    <location>
        <begin position="1"/>
        <end position="26"/>
    </location>
</feature>
<dbReference type="Proteomes" id="UP001241758">
    <property type="component" value="Unassembled WGS sequence"/>
</dbReference>
<organism evidence="2 3">
    <name type="scientific">Actinoplanes sandaracinus</name>
    <dbReference type="NCBI Taxonomy" id="3045177"/>
    <lineage>
        <taxon>Bacteria</taxon>
        <taxon>Bacillati</taxon>
        <taxon>Actinomycetota</taxon>
        <taxon>Actinomycetes</taxon>
        <taxon>Micromonosporales</taxon>
        <taxon>Micromonosporaceae</taxon>
        <taxon>Actinoplanes</taxon>
    </lineage>
</organism>
<name>A0ABT6X0C7_9ACTN</name>
<accession>A0ABT6X0C7</accession>
<evidence type="ECO:0000313" key="2">
    <source>
        <dbReference type="EMBL" id="MDI6105412.1"/>
    </source>
</evidence>
<comment type="caution">
    <text evidence="2">The sequence shown here is derived from an EMBL/GenBank/DDBJ whole genome shotgun (WGS) entry which is preliminary data.</text>
</comment>
<proteinExistence type="predicted"/>